<evidence type="ECO:0000313" key="1">
    <source>
        <dbReference type="EMBL" id="MEQ2280220.1"/>
    </source>
</evidence>
<reference evidence="1 2" key="1">
    <citation type="submission" date="2021-06" db="EMBL/GenBank/DDBJ databases">
        <authorList>
            <person name="Palmer J.M."/>
        </authorList>
    </citation>
    <scope>NUCLEOTIDE SEQUENCE [LARGE SCALE GENOMIC DNA]</scope>
    <source>
        <strain evidence="1 2">AS_MEX2019</strain>
        <tissue evidence="1">Muscle</tissue>
    </source>
</reference>
<evidence type="ECO:0000313" key="2">
    <source>
        <dbReference type="Proteomes" id="UP001469553"/>
    </source>
</evidence>
<comment type="caution">
    <text evidence="1">The sequence shown here is derived from an EMBL/GenBank/DDBJ whole genome shotgun (WGS) entry which is preliminary data.</text>
</comment>
<dbReference type="Proteomes" id="UP001469553">
    <property type="component" value="Unassembled WGS sequence"/>
</dbReference>
<accession>A0ABV0XFJ7</accession>
<gene>
    <name evidence="1" type="ORF">AMECASPLE_017465</name>
</gene>
<protein>
    <recommendedName>
        <fullName evidence="3">Secreted protein</fullName>
    </recommendedName>
</protein>
<evidence type="ECO:0008006" key="3">
    <source>
        <dbReference type="Google" id="ProtNLM"/>
    </source>
</evidence>
<sequence>MFKLIALIGQKLSSLIGPPAAVFPLFSPAVGLKIEATVIFSRESCIFNSPLFFLLIFTLSFCHPQPNSMSVNVTAHCKKAGGGIPSWKTLYCVNVLRAQVVLFLPHEGCSLSNVLNITDPSEHTVANKCV</sequence>
<keyword evidence="2" id="KW-1185">Reference proteome</keyword>
<name>A0ABV0XFJ7_9TELE</name>
<dbReference type="EMBL" id="JAHRIP010001311">
    <property type="protein sequence ID" value="MEQ2280220.1"/>
    <property type="molecule type" value="Genomic_DNA"/>
</dbReference>
<proteinExistence type="predicted"/>
<organism evidence="1 2">
    <name type="scientific">Ameca splendens</name>
    <dbReference type="NCBI Taxonomy" id="208324"/>
    <lineage>
        <taxon>Eukaryota</taxon>
        <taxon>Metazoa</taxon>
        <taxon>Chordata</taxon>
        <taxon>Craniata</taxon>
        <taxon>Vertebrata</taxon>
        <taxon>Euteleostomi</taxon>
        <taxon>Actinopterygii</taxon>
        <taxon>Neopterygii</taxon>
        <taxon>Teleostei</taxon>
        <taxon>Neoteleostei</taxon>
        <taxon>Acanthomorphata</taxon>
        <taxon>Ovalentaria</taxon>
        <taxon>Atherinomorphae</taxon>
        <taxon>Cyprinodontiformes</taxon>
        <taxon>Goodeidae</taxon>
        <taxon>Ameca</taxon>
    </lineage>
</organism>